<dbReference type="InterPro" id="IPR007481">
    <property type="entry name" value="SspB"/>
</dbReference>
<evidence type="ECO:0000313" key="2">
    <source>
        <dbReference type="EMBL" id="ETD69052.1"/>
    </source>
</evidence>
<evidence type="ECO:0000256" key="1">
    <source>
        <dbReference type="SAM" id="MobiDB-lite"/>
    </source>
</evidence>
<dbReference type="RefSeq" id="WP_023952039.1">
    <property type="nucleotide sequence ID" value="NZ_AYSV01000099.1"/>
</dbReference>
<dbReference type="InterPro" id="IPR036760">
    <property type="entry name" value="SspB-like_sf"/>
</dbReference>
<accession>V8G048</accession>
<dbReference type="PATRIC" id="fig|1414851.3.peg.1954"/>
<dbReference type="Proteomes" id="UP000018766">
    <property type="component" value="Unassembled WGS sequence"/>
</dbReference>
<dbReference type="PANTHER" id="PTHR37486:SF1">
    <property type="entry name" value="STRINGENT STARVATION PROTEIN B"/>
    <property type="match status" value="1"/>
</dbReference>
<protein>
    <submittedName>
        <fullName evidence="2">Peptidase</fullName>
    </submittedName>
</protein>
<feature type="region of interest" description="Disordered" evidence="1">
    <location>
        <begin position="109"/>
        <end position="135"/>
    </location>
</feature>
<dbReference type="Pfam" id="PF04386">
    <property type="entry name" value="SspB"/>
    <property type="match status" value="1"/>
</dbReference>
<evidence type="ECO:0000313" key="3">
    <source>
        <dbReference type="Proteomes" id="UP000018766"/>
    </source>
</evidence>
<dbReference type="AlphaFoldDB" id="V8G048"/>
<keyword evidence="3" id="KW-1185">Reference proteome</keyword>
<dbReference type="EMBL" id="AYSV01000099">
    <property type="protein sequence ID" value="ETD69052.1"/>
    <property type="molecule type" value="Genomic_DNA"/>
</dbReference>
<reference evidence="2 3" key="1">
    <citation type="submission" date="2013-11" db="EMBL/GenBank/DDBJ databases">
        <title>Genomic analysis of Pelistega sp. HM-7.</title>
        <authorList>
            <person name="Kumbhare S.V."/>
            <person name="Shetty S.A."/>
            <person name="Sharma O."/>
            <person name="Dhotre D.P."/>
        </authorList>
    </citation>
    <scope>NUCLEOTIDE SEQUENCE [LARGE SCALE GENOMIC DNA]</scope>
    <source>
        <strain evidence="2 3">HM-7</strain>
    </source>
</reference>
<dbReference type="PIRSF" id="PIRSF005276">
    <property type="entry name" value="SspB"/>
    <property type="match status" value="1"/>
</dbReference>
<dbReference type="Gene3D" id="2.30.30.220">
    <property type="entry name" value="SspB-like"/>
    <property type="match status" value="1"/>
</dbReference>
<gene>
    <name evidence="2" type="ORF">V757_09435</name>
</gene>
<name>V8G048_9BURK</name>
<organism evidence="2 3">
    <name type="scientific">Pelistega indica</name>
    <dbReference type="NCBI Taxonomy" id="1414851"/>
    <lineage>
        <taxon>Bacteria</taxon>
        <taxon>Pseudomonadati</taxon>
        <taxon>Pseudomonadota</taxon>
        <taxon>Betaproteobacteria</taxon>
        <taxon>Burkholderiales</taxon>
        <taxon>Alcaligenaceae</taxon>
        <taxon>Pelistega</taxon>
    </lineage>
</organism>
<dbReference type="OrthoDB" id="9797358at2"/>
<dbReference type="PANTHER" id="PTHR37486">
    <property type="entry name" value="STRINGENT STARVATION PROTEIN B"/>
    <property type="match status" value="1"/>
</dbReference>
<dbReference type="NCBIfam" id="NF008769">
    <property type="entry name" value="PRK11798.2-5"/>
    <property type="match status" value="1"/>
</dbReference>
<proteinExistence type="predicted"/>
<sequence length="135" mass="15111">MLPASAKPYLLRALYEWCIEEGYTPHVVVQVDEHCHVPMAYVRDGSITLNVGPLATKDFFIDNEWVSFSARFNGVSQMVSFPITAVAAIFTRETQEGMGFEVTKYQGKEPLEQGINSNQTEDKSGQKTTGFKLVE</sequence>
<comment type="caution">
    <text evidence="2">The sequence shown here is derived from an EMBL/GenBank/DDBJ whole genome shotgun (WGS) entry which is preliminary data.</text>
</comment>
<dbReference type="SUPFAM" id="SSF101738">
    <property type="entry name" value="SspB-like"/>
    <property type="match status" value="1"/>
</dbReference>